<evidence type="ECO:0000313" key="3">
    <source>
        <dbReference type="Proteomes" id="UP000298693"/>
    </source>
</evidence>
<organism evidence="2 3">
    <name type="scientific">Azospirillum brasilense</name>
    <dbReference type="NCBI Taxonomy" id="192"/>
    <lineage>
        <taxon>Bacteria</taxon>
        <taxon>Pseudomonadati</taxon>
        <taxon>Pseudomonadota</taxon>
        <taxon>Alphaproteobacteria</taxon>
        <taxon>Rhodospirillales</taxon>
        <taxon>Azospirillaceae</taxon>
        <taxon>Azospirillum</taxon>
    </lineage>
</organism>
<dbReference type="SUPFAM" id="SSF46894">
    <property type="entry name" value="C-terminal effector domain of the bipartite response regulators"/>
    <property type="match status" value="1"/>
</dbReference>
<feature type="domain" description="HTH luxR-type" evidence="1">
    <location>
        <begin position="19"/>
        <end position="81"/>
    </location>
</feature>
<dbReference type="EMBL" id="CP032345">
    <property type="protein sequence ID" value="QCO13971.1"/>
    <property type="molecule type" value="Genomic_DNA"/>
</dbReference>
<protein>
    <recommendedName>
        <fullName evidence="1">HTH luxR-type domain-containing protein</fullName>
    </recommendedName>
</protein>
<sequence>MVAPASLDVAAVSDVLHRDFKLTPAEAELAAMIGNGFTNDDAAKELGKAPGTGREQVKNILKKLDVGALANRGQTGLARWVAVLGAITGAARFRGKS</sequence>
<dbReference type="GO" id="GO:0006355">
    <property type="term" value="P:regulation of DNA-templated transcription"/>
    <property type="evidence" value="ECO:0007669"/>
    <property type="project" value="InterPro"/>
</dbReference>
<accession>A0A4D8QWJ3</accession>
<dbReference type="Proteomes" id="UP000298693">
    <property type="component" value="Chromosome"/>
</dbReference>
<dbReference type="GO" id="GO:0003677">
    <property type="term" value="F:DNA binding"/>
    <property type="evidence" value="ECO:0007669"/>
    <property type="project" value="InterPro"/>
</dbReference>
<dbReference type="PRINTS" id="PR00038">
    <property type="entry name" value="HTHLUXR"/>
</dbReference>
<dbReference type="InterPro" id="IPR016032">
    <property type="entry name" value="Sig_transdc_resp-reg_C-effctor"/>
</dbReference>
<evidence type="ECO:0000313" key="2">
    <source>
        <dbReference type="EMBL" id="QCO13971.1"/>
    </source>
</evidence>
<evidence type="ECO:0000259" key="1">
    <source>
        <dbReference type="SMART" id="SM00421"/>
    </source>
</evidence>
<reference evidence="2 3" key="1">
    <citation type="submission" date="2018-09" db="EMBL/GenBank/DDBJ databases">
        <title>Whole genome based analysis of evolution and adaptive divergence in Indian and Brazilian strains of Azospirillum brasilense.</title>
        <authorList>
            <person name="Singh C."/>
            <person name="Tripathi A.K."/>
        </authorList>
    </citation>
    <scope>NUCLEOTIDE SEQUENCE [LARGE SCALE GENOMIC DNA]</scope>
    <source>
        <strain evidence="2 3">MTCC4039</strain>
    </source>
</reference>
<gene>
    <name evidence="2" type="ORF">D3869_01265</name>
</gene>
<dbReference type="SMART" id="SM00421">
    <property type="entry name" value="HTH_LUXR"/>
    <property type="match status" value="1"/>
</dbReference>
<proteinExistence type="predicted"/>
<dbReference type="Gene3D" id="1.10.10.10">
    <property type="entry name" value="Winged helix-like DNA-binding domain superfamily/Winged helix DNA-binding domain"/>
    <property type="match status" value="1"/>
</dbReference>
<name>A0A4D8QWJ3_AZOBR</name>
<dbReference type="AlphaFoldDB" id="A0A4D8QWJ3"/>
<dbReference type="InterPro" id="IPR036388">
    <property type="entry name" value="WH-like_DNA-bd_sf"/>
</dbReference>
<dbReference type="InterPro" id="IPR000792">
    <property type="entry name" value="Tscrpt_reg_LuxR_C"/>
</dbReference>